<keyword evidence="2" id="KW-0812">Transmembrane</keyword>
<protein>
    <recommendedName>
        <fullName evidence="4">MARVEL domain-containing protein</fullName>
    </recommendedName>
</protein>
<evidence type="ECO:0008006" key="4">
    <source>
        <dbReference type="Google" id="ProtNLM"/>
    </source>
</evidence>
<evidence type="ECO:0000256" key="2">
    <source>
        <dbReference type="SAM" id="Phobius"/>
    </source>
</evidence>
<keyword evidence="2" id="KW-1133">Transmembrane helix</keyword>
<evidence type="ECO:0000256" key="1">
    <source>
        <dbReference type="SAM" id="MobiDB-lite"/>
    </source>
</evidence>
<organism evidence="3">
    <name type="scientific">Compsopogon caeruleus</name>
    <dbReference type="NCBI Taxonomy" id="31354"/>
    <lineage>
        <taxon>Eukaryota</taxon>
        <taxon>Rhodophyta</taxon>
        <taxon>Compsopogonophyceae</taxon>
        <taxon>Compsopogonales</taxon>
        <taxon>Compsopogonaceae</taxon>
        <taxon>Compsopogon</taxon>
    </lineage>
</organism>
<proteinExistence type="predicted"/>
<sequence length="167" mass="18332">MVDARDLLSGTNLKLFVAFAALVEFSTASDVCRGQCSGKYGFSVAVGVVSFCFAILQMLLLSMKPDLAEKVEIFNALFHTIWWAAGAWVNTQPEGIFSSVGNGYFATWAALILSVMWFWEALCLRGWHTIVQGKEEATLKPKSAPEPQNDKLATEEPMASSPTMEEV</sequence>
<dbReference type="EMBL" id="HBGH01008982">
    <property type="protein sequence ID" value="CAD9232840.1"/>
    <property type="molecule type" value="Transcribed_RNA"/>
</dbReference>
<feature type="region of interest" description="Disordered" evidence="1">
    <location>
        <begin position="137"/>
        <end position="167"/>
    </location>
</feature>
<gene>
    <name evidence="3" type="ORF">CCAE0312_LOCUS4925</name>
</gene>
<reference evidence="3" key="1">
    <citation type="submission" date="2021-01" db="EMBL/GenBank/DDBJ databases">
        <authorList>
            <person name="Corre E."/>
            <person name="Pelletier E."/>
            <person name="Niang G."/>
            <person name="Scheremetjew M."/>
            <person name="Finn R."/>
            <person name="Kale V."/>
            <person name="Holt S."/>
            <person name="Cochrane G."/>
            <person name="Meng A."/>
            <person name="Brown T."/>
            <person name="Cohen L."/>
        </authorList>
    </citation>
    <scope>NUCLEOTIDE SEQUENCE</scope>
    <source>
        <strain evidence="3">SAG 36.94</strain>
    </source>
</reference>
<evidence type="ECO:0000313" key="3">
    <source>
        <dbReference type="EMBL" id="CAD9232840.1"/>
    </source>
</evidence>
<feature type="transmembrane region" description="Helical" evidence="2">
    <location>
        <begin position="38"/>
        <end position="61"/>
    </location>
</feature>
<feature type="transmembrane region" description="Helical" evidence="2">
    <location>
        <begin position="103"/>
        <end position="124"/>
    </location>
</feature>
<name>A0A7S1TD29_9RHOD</name>
<accession>A0A7S1TD29</accession>
<keyword evidence="2" id="KW-0472">Membrane</keyword>
<dbReference type="AlphaFoldDB" id="A0A7S1TD29"/>
<feature type="transmembrane region" description="Helical" evidence="2">
    <location>
        <begin position="73"/>
        <end position="91"/>
    </location>
</feature>